<dbReference type="SMART" id="SM00710">
    <property type="entry name" value="PbH1"/>
    <property type="match status" value="4"/>
</dbReference>
<name>A0A221UZW2_9FLAO</name>
<feature type="chain" id="PRO_5012329855" evidence="1">
    <location>
        <begin position="27"/>
        <end position="622"/>
    </location>
</feature>
<dbReference type="Gene3D" id="2.60.40.3440">
    <property type="match status" value="1"/>
</dbReference>
<dbReference type="PROSITE" id="PS51257">
    <property type="entry name" value="PROKAR_LIPOPROTEIN"/>
    <property type="match status" value="1"/>
</dbReference>
<evidence type="ECO:0000313" key="2">
    <source>
        <dbReference type="EMBL" id="ASO06678.1"/>
    </source>
</evidence>
<gene>
    <name evidence="2" type="ORF">AREALGSMS7_03253</name>
</gene>
<organism evidence="2 3">
    <name type="scientific">Arenibacter algicola</name>
    <dbReference type="NCBI Taxonomy" id="616991"/>
    <lineage>
        <taxon>Bacteria</taxon>
        <taxon>Pseudomonadati</taxon>
        <taxon>Bacteroidota</taxon>
        <taxon>Flavobacteriia</taxon>
        <taxon>Flavobacteriales</taxon>
        <taxon>Flavobacteriaceae</taxon>
        <taxon>Arenibacter</taxon>
    </lineage>
</organism>
<dbReference type="InterPro" id="IPR006626">
    <property type="entry name" value="PbH1"/>
</dbReference>
<dbReference type="Proteomes" id="UP000204551">
    <property type="component" value="Chromosome"/>
</dbReference>
<dbReference type="InterPro" id="IPR011050">
    <property type="entry name" value="Pectin_lyase_fold/virulence"/>
</dbReference>
<protein>
    <submittedName>
        <fullName evidence="2">Right handed beta helix region</fullName>
    </submittedName>
</protein>
<dbReference type="SUPFAM" id="SSF51126">
    <property type="entry name" value="Pectin lyase-like"/>
    <property type="match status" value="1"/>
</dbReference>
<feature type="signal peptide" evidence="1">
    <location>
        <begin position="1"/>
        <end position="26"/>
    </location>
</feature>
<evidence type="ECO:0000256" key="1">
    <source>
        <dbReference type="SAM" id="SignalP"/>
    </source>
</evidence>
<evidence type="ECO:0000313" key="3">
    <source>
        <dbReference type="Proteomes" id="UP000204551"/>
    </source>
</evidence>
<sequence length="622" mass="68115">MKFHPSNFCQMTLVCIVLFLSFSCNKDTDLLAEYVIENPQAFVVNDVVVTLANNPIVIEPLSNDTFKEPEKVTITEITPPKMGTAEVQADNTVVYTPDPNETGADEFDYTAIVTNPDNSVSSETGKITVTVTSADTTSPITGDNVYYVTTSGKSSNNGATEATAWSITHAMNTATAGDVVYIKAGDYVIDYNLAPKSGSSSSPIKFIGYKTTPGDILSEKGATITYADYLANGNDLDPKVMPLIRRSSVQMSTQNNTRRGIDLGGKSYVEIENLQFKWQQEAISAFQHGAGIKLRNLVIAWVGNFDPVDTWTSGGLTYDPPLPLNASGGESTNQVGKGIDVSGAIGALIENCTIINPGHVGIVSGTITSLPVTQNAVIRGCKVYSDQNINPADYYLEMYNSQNGLIEDCEVYRIGDLVHQGHGIDFKKNSTNNIARNCYVENTFLEVNLNSNYNTFENITIQGKQNYKTNRRSGGIKIYYNSNFNTFKNIKLLDTDGVFFADVRDEIATPSNVAGHDNEFIDCLFYNAQINAYRNSDSPITFEANTGLEAGGYNNSPAYNNKFYNCTFDTAAAMFTVNRPNYGNEFIECNFINIPLVYSTRSWGDALNAIFTNCNFENSQVP</sequence>
<proteinExistence type="predicted"/>
<dbReference type="Pfam" id="PF17963">
    <property type="entry name" value="Big_9"/>
    <property type="match status" value="1"/>
</dbReference>
<dbReference type="InterPro" id="IPR012334">
    <property type="entry name" value="Pectin_lyas_fold"/>
</dbReference>
<accession>A0A221UZW2</accession>
<dbReference type="EMBL" id="CP022515">
    <property type="protein sequence ID" value="ASO06678.1"/>
    <property type="molecule type" value="Genomic_DNA"/>
</dbReference>
<keyword evidence="1" id="KW-0732">Signal</keyword>
<dbReference type="AlphaFoldDB" id="A0A221UZW2"/>
<dbReference type="KEGG" id="aalg:AREALGSMS7_03253"/>
<dbReference type="Gene3D" id="2.160.20.10">
    <property type="entry name" value="Single-stranded right-handed beta-helix, Pectin lyase-like"/>
    <property type="match status" value="1"/>
</dbReference>
<reference evidence="2 3" key="1">
    <citation type="submission" date="2017-07" db="EMBL/GenBank/DDBJ databases">
        <title>Genome Sequence of Arenibacter algicola Strain SMS7 Isolated from a culture of the Diatom Skeletonema marinoi.</title>
        <authorList>
            <person name="Topel M."/>
            <person name="Pinder M.I.M."/>
            <person name="Johansson O.N."/>
            <person name="Kourtchenko O."/>
            <person name="Godhe A."/>
            <person name="Clarke A.K."/>
        </authorList>
    </citation>
    <scope>NUCLEOTIDE SEQUENCE [LARGE SCALE GENOMIC DNA]</scope>
    <source>
        <strain evidence="2 3">SMS7</strain>
    </source>
</reference>